<dbReference type="InterPro" id="IPR023286">
    <property type="entry name" value="ABATE_dom_sf"/>
</dbReference>
<evidence type="ECO:0000313" key="3">
    <source>
        <dbReference type="Proteomes" id="UP000069697"/>
    </source>
</evidence>
<name>A0A100VT65_PAEAM</name>
<dbReference type="Proteomes" id="UP000069697">
    <property type="component" value="Unassembled WGS sequence"/>
</dbReference>
<reference evidence="2 3" key="1">
    <citation type="journal article" date="2016" name="Genome Announc.">
        <title>Draft Genome Sequence of Paenibacillus amylolyticus Heshi-A3, Isolated from Fermented Rice Bran in a Japanese Fermented Seafood Dish.</title>
        <authorList>
            <person name="Akuzawa S."/>
            <person name="Nagaoka J."/>
            <person name="Kanekatsu M."/>
            <person name="Kubota E."/>
            <person name="Ohtake R."/>
            <person name="Suzuki T."/>
            <person name="Kanesaki Y."/>
        </authorList>
    </citation>
    <scope>NUCLEOTIDE SEQUENCE [LARGE SCALE GENOMIC DNA]</scope>
    <source>
        <strain evidence="2 3">Heshi-A3</strain>
    </source>
</reference>
<dbReference type="InterPro" id="IPR021005">
    <property type="entry name" value="Znf_CGNR"/>
</dbReference>
<sequence>MELMHRQKIEIYKRLLDNFEATDYRWRTDEFRDIVVVTRKTEIKFFRSLVTKAGEPFGATWRDIPFKIQKIKKCAHPECGRPFYDVSRNGRMSYCHWHPYIRYNYTADERRLDENPDGTVKSVCQMRHDADRKRLEYNRKTHGKDYVGYKYNGFYEDYGYEPGETFFRK</sequence>
<protein>
    <recommendedName>
        <fullName evidence="1">Zinc finger CGNR domain-containing protein</fullName>
    </recommendedName>
</protein>
<reference evidence="3" key="2">
    <citation type="submission" date="2016-01" db="EMBL/GenBank/DDBJ databases">
        <title>Draft Genome Sequence of Paenibacillus amylolyticus Heshi-A3 that Was Isolated from Fermented Rice Bran with Aging Salted Mackerel, Which Was Named Heshiko as Traditional Fermented Seafood in Japan.</title>
        <authorList>
            <person name="Akuzawa S."/>
            <person name="Nakagawa J."/>
            <person name="Kanekatsu T."/>
            <person name="Kubota E."/>
            <person name="Ohtake R."/>
            <person name="Suzuki T."/>
            <person name="Kanesaki Y."/>
        </authorList>
    </citation>
    <scope>NUCLEOTIDE SEQUENCE [LARGE SCALE GENOMIC DNA]</scope>
    <source>
        <strain evidence="3">Heshi-A3</strain>
    </source>
</reference>
<feature type="domain" description="Zinc finger CGNR" evidence="1">
    <location>
        <begin position="71"/>
        <end position="96"/>
    </location>
</feature>
<dbReference type="EMBL" id="BCNV01000011">
    <property type="protein sequence ID" value="GAS85662.1"/>
    <property type="molecule type" value="Genomic_DNA"/>
</dbReference>
<evidence type="ECO:0000259" key="1">
    <source>
        <dbReference type="Pfam" id="PF11706"/>
    </source>
</evidence>
<gene>
    <name evidence="2" type="ORF">PAHA3_5796</name>
</gene>
<accession>A0A100VT65</accession>
<dbReference type="SUPFAM" id="SSF160904">
    <property type="entry name" value="Jann2411-like"/>
    <property type="match status" value="1"/>
</dbReference>
<comment type="caution">
    <text evidence="2">The sequence shown here is derived from an EMBL/GenBank/DDBJ whole genome shotgun (WGS) entry which is preliminary data.</text>
</comment>
<evidence type="ECO:0000313" key="2">
    <source>
        <dbReference type="EMBL" id="GAS85662.1"/>
    </source>
</evidence>
<dbReference type="AlphaFoldDB" id="A0A100VT65"/>
<proteinExistence type="predicted"/>
<dbReference type="Pfam" id="PF11706">
    <property type="entry name" value="zf-CGNR"/>
    <property type="match status" value="1"/>
</dbReference>
<dbReference type="Gene3D" id="1.10.3300.10">
    <property type="entry name" value="Jann2411-like domain"/>
    <property type="match status" value="1"/>
</dbReference>
<organism evidence="2 3">
    <name type="scientific">Paenibacillus amylolyticus</name>
    <dbReference type="NCBI Taxonomy" id="1451"/>
    <lineage>
        <taxon>Bacteria</taxon>
        <taxon>Bacillati</taxon>
        <taxon>Bacillota</taxon>
        <taxon>Bacilli</taxon>
        <taxon>Bacillales</taxon>
        <taxon>Paenibacillaceae</taxon>
        <taxon>Paenibacillus</taxon>
    </lineage>
</organism>